<proteinExistence type="predicted"/>
<protein>
    <submittedName>
        <fullName evidence="1">Uncharacterized protein</fullName>
    </submittedName>
</protein>
<gene>
    <name evidence="1" type="ORF">PMEA_00005423</name>
</gene>
<sequence>MGKGRREAALEIKKSVMTIYLCQFQIARLNLLPHDPANFSKFFYQPERDSDTSEFIYHREDHNHLLKRITTCLREGLIPGINQQYLRDALHDPQTGLTYEALTGKNKQFFPDCERIFFPGVINFLELLGYATDAAVLRSIHNQNKAVDGRGLSEAQRSIYLQDMKKWLLDDWVPWHRWNSNHSPIDVNRYEEAGICGLTREVAVGLLANLESRGLRRVEFVTRGLPPQHLWTLERCQNKDRDFALPSFNKPSGLCVAKRLDKANFSRRADPGVFLTNRASLPQKGQLTVRAQFHRTQVALPPSPP</sequence>
<comment type="caution">
    <text evidence="1">The sequence shown here is derived from an EMBL/GenBank/DDBJ whole genome shotgun (WGS) entry which is preliminary data.</text>
</comment>
<accession>A0AAU9WIL7</accession>
<keyword evidence="2" id="KW-1185">Reference proteome</keyword>
<dbReference type="Proteomes" id="UP001159428">
    <property type="component" value="Unassembled WGS sequence"/>
</dbReference>
<dbReference type="EMBL" id="CALNXJ010000014">
    <property type="protein sequence ID" value="CAH3114383.1"/>
    <property type="molecule type" value="Genomic_DNA"/>
</dbReference>
<dbReference type="AlphaFoldDB" id="A0AAU9WIL7"/>
<name>A0AAU9WIL7_9CNID</name>
<evidence type="ECO:0000313" key="1">
    <source>
        <dbReference type="EMBL" id="CAH3114383.1"/>
    </source>
</evidence>
<organism evidence="1 2">
    <name type="scientific">Pocillopora meandrina</name>
    <dbReference type="NCBI Taxonomy" id="46732"/>
    <lineage>
        <taxon>Eukaryota</taxon>
        <taxon>Metazoa</taxon>
        <taxon>Cnidaria</taxon>
        <taxon>Anthozoa</taxon>
        <taxon>Hexacorallia</taxon>
        <taxon>Scleractinia</taxon>
        <taxon>Astrocoeniina</taxon>
        <taxon>Pocilloporidae</taxon>
        <taxon>Pocillopora</taxon>
    </lineage>
</organism>
<reference evidence="1 2" key="1">
    <citation type="submission" date="2022-05" db="EMBL/GenBank/DDBJ databases">
        <authorList>
            <consortium name="Genoscope - CEA"/>
            <person name="William W."/>
        </authorList>
    </citation>
    <scope>NUCLEOTIDE SEQUENCE [LARGE SCALE GENOMIC DNA]</scope>
</reference>
<evidence type="ECO:0000313" key="2">
    <source>
        <dbReference type="Proteomes" id="UP001159428"/>
    </source>
</evidence>